<organism evidence="1 2">
    <name type="scientific">Heterorhabditis bacteriophora</name>
    <name type="common">Entomopathogenic nematode worm</name>
    <dbReference type="NCBI Taxonomy" id="37862"/>
    <lineage>
        <taxon>Eukaryota</taxon>
        <taxon>Metazoa</taxon>
        <taxon>Ecdysozoa</taxon>
        <taxon>Nematoda</taxon>
        <taxon>Chromadorea</taxon>
        <taxon>Rhabditida</taxon>
        <taxon>Rhabditina</taxon>
        <taxon>Rhabditomorpha</taxon>
        <taxon>Strongyloidea</taxon>
        <taxon>Heterorhabditidae</taxon>
        <taxon>Heterorhabditis</taxon>
    </lineage>
</organism>
<dbReference type="AlphaFoldDB" id="A0A1I7XV43"/>
<accession>A0A1I7XV43</accession>
<evidence type="ECO:0000313" key="2">
    <source>
        <dbReference type="WBParaSite" id="Hba_21691"/>
    </source>
</evidence>
<dbReference type="WBParaSite" id="Hba_21691">
    <property type="protein sequence ID" value="Hba_21691"/>
    <property type="gene ID" value="Hba_21691"/>
</dbReference>
<name>A0A1I7XV43_HETBA</name>
<sequence>LISKKLLNVENRLFYGEQPVSLDISVII</sequence>
<reference evidence="2" key="1">
    <citation type="submission" date="2016-11" db="UniProtKB">
        <authorList>
            <consortium name="WormBaseParasite"/>
        </authorList>
    </citation>
    <scope>IDENTIFICATION</scope>
</reference>
<protein>
    <submittedName>
        <fullName evidence="2">Transposase</fullName>
    </submittedName>
</protein>
<keyword evidence="1" id="KW-1185">Reference proteome</keyword>
<evidence type="ECO:0000313" key="1">
    <source>
        <dbReference type="Proteomes" id="UP000095283"/>
    </source>
</evidence>
<dbReference type="Proteomes" id="UP000095283">
    <property type="component" value="Unplaced"/>
</dbReference>
<proteinExistence type="predicted"/>